<dbReference type="EMBL" id="LSRX01000504">
    <property type="protein sequence ID" value="OLP95387.1"/>
    <property type="molecule type" value="Genomic_DNA"/>
</dbReference>
<reference evidence="2 3" key="1">
    <citation type="submission" date="2016-02" db="EMBL/GenBank/DDBJ databases">
        <title>Genome analysis of coral dinoflagellate symbionts highlights evolutionary adaptations to a symbiotic lifestyle.</title>
        <authorList>
            <person name="Aranda M."/>
            <person name="Li Y."/>
            <person name="Liew Y.J."/>
            <person name="Baumgarten S."/>
            <person name="Simakov O."/>
            <person name="Wilson M."/>
            <person name="Piel J."/>
            <person name="Ashoor H."/>
            <person name="Bougouffa S."/>
            <person name="Bajic V.B."/>
            <person name="Ryu T."/>
            <person name="Ravasi T."/>
            <person name="Bayer T."/>
            <person name="Micklem G."/>
            <person name="Kim H."/>
            <person name="Bhak J."/>
            <person name="Lajeunesse T.C."/>
            <person name="Voolstra C.R."/>
        </authorList>
    </citation>
    <scope>NUCLEOTIDE SEQUENCE [LARGE SCALE GENOMIC DNA]</scope>
    <source>
        <strain evidence="2 3">CCMP2467</strain>
    </source>
</reference>
<dbReference type="Gene3D" id="1.10.287.70">
    <property type="match status" value="1"/>
</dbReference>
<evidence type="ECO:0000313" key="2">
    <source>
        <dbReference type="EMBL" id="OLP95387.1"/>
    </source>
</evidence>
<evidence type="ECO:0000256" key="1">
    <source>
        <dbReference type="SAM" id="Phobius"/>
    </source>
</evidence>
<sequence length="154" mass="17031">MLRGATDILVLSWMFFDILVAPADFGWVLTPDIFTMVGVLTPDIFTMVGEFTRSDVGAADQVGIVRAVRAGRLFRLLRILRLLRIAKLLKVLNTLKAQVNNALLFLALSIATKFGFLVLYMGHVLACLWFAVGDVEAIFGTGGERQFQVPRSIT</sequence>
<name>A0A1Q9DJL9_SYMMI</name>
<comment type="caution">
    <text evidence="2">The sequence shown here is derived from an EMBL/GenBank/DDBJ whole genome shotgun (WGS) entry which is preliminary data.</text>
</comment>
<dbReference type="AlphaFoldDB" id="A0A1Q9DJL9"/>
<keyword evidence="3" id="KW-1185">Reference proteome</keyword>
<proteinExistence type="predicted"/>
<keyword evidence="1" id="KW-1133">Transmembrane helix</keyword>
<dbReference type="SUPFAM" id="SSF81324">
    <property type="entry name" value="Voltage-gated potassium channels"/>
    <property type="match status" value="1"/>
</dbReference>
<keyword evidence="1" id="KW-0812">Transmembrane</keyword>
<protein>
    <recommendedName>
        <fullName evidence="4">Ion transport domain-containing protein</fullName>
    </recommendedName>
</protein>
<organism evidence="2 3">
    <name type="scientific">Symbiodinium microadriaticum</name>
    <name type="common">Dinoflagellate</name>
    <name type="synonym">Zooxanthella microadriatica</name>
    <dbReference type="NCBI Taxonomy" id="2951"/>
    <lineage>
        <taxon>Eukaryota</taxon>
        <taxon>Sar</taxon>
        <taxon>Alveolata</taxon>
        <taxon>Dinophyceae</taxon>
        <taxon>Suessiales</taxon>
        <taxon>Symbiodiniaceae</taxon>
        <taxon>Symbiodinium</taxon>
    </lineage>
</organism>
<dbReference type="Proteomes" id="UP000186817">
    <property type="component" value="Unassembled WGS sequence"/>
</dbReference>
<evidence type="ECO:0008006" key="4">
    <source>
        <dbReference type="Google" id="ProtNLM"/>
    </source>
</evidence>
<feature type="transmembrane region" description="Helical" evidence="1">
    <location>
        <begin position="103"/>
        <end position="132"/>
    </location>
</feature>
<gene>
    <name evidence="2" type="ORF">AK812_SmicGene22492</name>
</gene>
<evidence type="ECO:0000313" key="3">
    <source>
        <dbReference type="Proteomes" id="UP000186817"/>
    </source>
</evidence>
<accession>A0A1Q9DJL9</accession>
<keyword evidence="1" id="KW-0472">Membrane</keyword>
<dbReference type="OrthoDB" id="10577209at2759"/>